<name>A0A1M5ZF77_9CLOT</name>
<protein>
    <recommendedName>
        <fullName evidence="6">DUF3048 domain-containing protein</fullName>
    </recommendedName>
</protein>
<keyword evidence="1" id="KW-0732">Signal</keyword>
<evidence type="ECO:0000259" key="2">
    <source>
        <dbReference type="Pfam" id="PF11258"/>
    </source>
</evidence>
<evidence type="ECO:0000259" key="3">
    <source>
        <dbReference type="Pfam" id="PF17479"/>
    </source>
</evidence>
<accession>A0A1M5ZF77</accession>
<reference evidence="4 5" key="1">
    <citation type="submission" date="2016-11" db="EMBL/GenBank/DDBJ databases">
        <authorList>
            <person name="Jaros S."/>
            <person name="Januszkiewicz K."/>
            <person name="Wedrychowicz H."/>
        </authorList>
    </citation>
    <scope>NUCLEOTIDE SEQUENCE [LARGE SCALE GENOMIC DNA]</scope>
    <source>
        <strain evidence="4 5">DSM 6191</strain>
    </source>
</reference>
<proteinExistence type="predicted"/>
<dbReference type="EMBL" id="FQXU01000008">
    <property type="protein sequence ID" value="SHI22811.1"/>
    <property type="molecule type" value="Genomic_DNA"/>
</dbReference>
<evidence type="ECO:0008006" key="6">
    <source>
        <dbReference type="Google" id="ProtNLM"/>
    </source>
</evidence>
<dbReference type="Gene3D" id="3.50.90.10">
    <property type="entry name" value="YerB-like"/>
    <property type="match status" value="1"/>
</dbReference>
<dbReference type="InterPro" id="IPR035328">
    <property type="entry name" value="DUF3048_C"/>
</dbReference>
<feature type="domain" description="DUF3048" evidence="2">
    <location>
        <begin position="48"/>
        <end position="188"/>
    </location>
</feature>
<dbReference type="RefSeq" id="WP_073020501.1">
    <property type="nucleotide sequence ID" value="NZ_FQXU01000008.1"/>
</dbReference>
<evidence type="ECO:0000256" key="1">
    <source>
        <dbReference type="SAM" id="SignalP"/>
    </source>
</evidence>
<dbReference type="AlphaFoldDB" id="A0A1M5ZF77"/>
<evidence type="ECO:0000313" key="4">
    <source>
        <dbReference type="EMBL" id="SHI22811.1"/>
    </source>
</evidence>
<gene>
    <name evidence="4" type="ORF">SAMN02745941_02911</name>
</gene>
<dbReference type="Pfam" id="PF17479">
    <property type="entry name" value="DUF3048_C"/>
    <property type="match status" value="1"/>
</dbReference>
<feature type="domain" description="DUF3048" evidence="3">
    <location>
        <begin position="219"/>
        <end position="318"/>
    </location>
</feature>
<dbReference type="InterPro" id="IPR021416">
    <property type="entry name" value="DUF3048_N"/>
</dbReference>
<feature type="chain" id="PRO_5038938692" description="DUF3048 domain-containing protein" evidence="1">
    <location>
        <begin position="21"/>
        <end position="332"/>
    </location>
</feature>
<organism evidence="4 5">
    <name type="scientific">Clostridium intestinale DSM 6191</name>
    <dbReference type="NCBI Taxonomy" id="1121320"/>
    <lineage>
        <taxon>Bacteria</taxon>
        <taxon>Bacillati</taxon>
        <taxon>Bacillota</taxon>
        <taxon>Clostridia</taxon>
        <taxon>Eubacteriales</taxon>
        <taxon>Clostridiaceae</taxon>
        <taxon>Clostridium</taxon>
    </lineage>
</organism>
<evidence type="ECO:0000313" key="5">
    <source>
        <dbReference type="Proteomes" id="UP000184241"/>
    </source>
</evidence>
<sequence length="332" mass="37227">MIKKLLPLILIVIIPLTACSNSSPKKVEEENTSTDPVVAEQKYYSPYTGEEVSEQVLNNKPYMVIVENSSSSRPQSGLSGADIIYETMAEGGIPRFIALFHKNSVEKIGPVRSARPYFISIAKDINLPFAHCGGSQEALDTIAKDSTYMSINEMAQGSYFSRDNKRKAPHNLYTSSEKLLKYINDKKLSYTPNNSLVFSNEYWDNSILDPLDRIVLKLNKYYSTSYVFKDGYYVKSMDGTQAIDTNTNQALKFTNIVIQKTNIVTREDGRLNIKLDGSGEAYVLSKGKIVKGTWRKDSSKTMLLDSNNTEIPLSKGNTIWHIISNDVTIPIE</sequence>
<dbReference type="Pfam" id="PF11258">
    <property type="entry name" value="DUF3048"/>
    <property type="match status" value="1"/>
</dbReference>
<dbReference type="SUPFAM" id="SSF159774">
    <property type="entry name" value="YerB-like"/>
    <property type="match status" value="1"/>
</dbReference>
<dbReference type="Proteomes" id="UP000184241">
    <property type="component" value="Unassembled WGS sequence"/>
</dbReference>
<feature type="signal peptide" evidence="1">
    <location>
        <begin position="1"/>
        <end position="20"/>
    </location>
</feature>
<dbReference type="InterPro" id="IPR023158">
    <property type="entry name" value="YerB-like_sf"/>
</dbReference>